<dbReference type="PANTHER" id="PTHR23513:SF6">
    <property type="entry name" value="MAJOR FACILITATOR SUPERFAMILY ASSOCIATED DOMAIN-CONTAINING PROTEIN"/>
    <property type="match status" value="1"/>
</dbReference>
<keyword evidence="6 7" id="KW-0472">Membrane</keyword>
<keyword evidence="5 7" id="KW-1133">Transmembrane helix</keyword>
<dbReference type="Proteomes" id="UP000465601">
    <property type="component" value="Unassembled WGS sequence"/>
</dbReference>
<evidence type="ECO:0000313" key="10">
    <source>
        <dbReference type="Proteomes" id="UP000465601"/>
    </source>
</evidence>
<dbReference type="InterPro" id="IPR020846">
    <property type="entry name" value="MFS_dom"/>
</dbReference>
<feature type="domain" description="Major facilitator superfamily (MFS) profile" evidence="8">
    <location>
        <begin position="39"/>
        <end position="428"/>
    </location>
</feature>
<feature type="transmembrane region" description="Helical" evidence="7">
    <location>
        <begin position="285"/>
        <end position="305"/>
    </location>
</feature>
<proteinExistence type="predicted"/>
<dbReference type="Gene3D" id="1.20.1250.20">
    <property type="entry name" value="MFS general substrate transporter like domains"/>
    <property type="match status" value="1"/>
</dbReference>
<dbReference type="EMBL" id="WBZB01000055">
    <property type="protein sequence ID" value="KAB3525938.1"/>
    <property type="molecule type" value="Genomic_DNA"/>
</dbReference>
<reference evidence="9 10" key="1">
    <citation type="submission" date="2019-10" db="EMBL/GenBank/DDBJ databases">
        <title>Alkaliphilus serpentinus sp. nov. and Alkaliphilus pronyensis sp. nov., two novel anaerobic alkaliphilic species isolated from the serpentinized-hosted hydrothermal field of the Prony Bay (New Caledonia).</title>
        <authorList>
            <person name="Postec A."/>
        </authorList>
    </citation>
    <scope>NUCLEOTIDE SEQUENCE [LARGE SCALE GENOMIC DNA]</scope>
    <source>
        <strain evidence="9 10">LacT</strain>
    </source>
</reference>
<dbReference type="OrthoDB" id="9775268at2"/>
<dbReference type="InterPro" id="IPR036259">
    <property type="entry name" value="MFS_trans_sf"/>
</dbReference>
<feature type="transmembrane region" description="Helical" evidence="7">
    <location>
        <begin position="118"/>
        <end position="140"/>
    </location>
</feature>
<feature type="transmembrane region" description="Helical" evidence="7">
    <location>
        <begin position="337"/>
        <end position="362"/>
    </location>
</feature>
<accession>A0A833HLM9</accession>
<sequence>MRRHYRPPIRKLIFTYLYLTRRFLMTKTVKSSNKSWKKTFFQIYIGQTFSLLSSSVVQFSIIWWITITTGSPIAITIASVVGLLPQAILGLFAGVWIDRYNRKLIMITADILVATSSLALFILFILGYESIIIVYVTLFLRAIGETFHKPALQAIIPSLVPKAELTKAGGMGQMVNSATNILGPMLGALIMSITTLPFAMLLDVIGAFMAVLTLAGISVPTSKSKSEHPPILKDIKEGFQAFRSNKVLIRLALPMLITTIIFVPIGTFFPIMVQSFFNGTAWHNGLVQTLFGVGMLISAMIIGITGGLKKQFLMIGLSSSILGLCAFIIGFLTSNLFFVFCIVIFIIGCMGMGFSIPFTAYVQKSIDDKHLGKVLSLITSVMSFAAPVSMFIAGPVSEIIGIDNWMKIAGITMIICGLISYLLAKPYEKKETTHEKQAY</sequence>
<evidence type="ECO:0000313" key="9">
    <source>
        <dbReference type="EMBL" id="KAB3525938.1"/>
    </source>
</evidence>
<evidence type="ECO:0000256" key="4">
    <source>
        <dbReference type="ARBA" id="ARBA00022692"/>
    </source>
</evidence>
<comment type="subcellular location">
    <subcellularLocation>
        <location evidence="1">Cell membrane</location>
        <topology evidence="1">Multi-pass membrane protein</topology>
    </subcellularLocation>
</comment>
<organism evidence="9 10">
    <name type="scientific">Alkaliphilus serpentinus</name>
    <dbReference type="NCBI Taxonomy" id="1482731"/>
    <lineage>
        <taxon>Bacteria</taxon>
        <taxon>Bacillati</taxon>
        <taxon>Bacillota</taxon>
        <taxon>Clostridia</taxon>
        <taxon>Peptostreptococcales</taxon>
        <taxon>Natronincolaceae</taxon>
        <taxon>Alkaliphilus</taxon>
    </lineage>
</organism>
<dbReference type="AlphaFoldDB" id="A0A833HLM9"/>
<feature type="transmembrane region" description="Helical" evidence="7">
    <location>
        <begin position="189"/>
        <end position="215"/>
    </location>
</feature>
<dbReference type="PROSITE" id="PS50850">
    <property type="entry name" value="MFS"/>
    <property type="match status" value="1"/>
</dbReference>
<feature type="transmembrane region" description="Helical" evidence="7">
    <location>
        <begin position="43"/>
        <end position="67"/>
    </location>
</feature>
<feature type="transmembrane region" description="Helical" evidence="7">
    <location>
        <begin position="405"/>
        <end position="424"/>
    </location>
</feature>
<evidence type="ECO:0000256" key="5">
    <source>
        <dbReference type="ARBA" id="ARBA00022989"/>
    </source>
</evidence>
<dbReference type="InterPro" id="IPR010290">
    <property type="entry name" value="TM_effector"/>
</dbReference>
<evidence type="ECO:0000256" key="3">
    <source>
        <dbReference type="ARBA" id="ARBA00022475"/>
    </source>
</evidence>
<dbReference type="SUPFAM" id="SSF103473">
    <property type="entry name" value="MFS general substrate transporter"/>
    <property type="match status" value="1"/>
</dbReference>
<dbReference type="GO" id="GO:0022857">
    <property type="term" value="F:transmembrane transporter activity"/>
    <property type="evidence" value="ECO:0007669"/>
    <property type="project" value="InterPro"/>
</dbReference>
<feature type="transmembrane region" description="Helical" evidence="7">
    <location>
        <begin position="251"/>
        <end position="273"/>
    </location>
</feature>
<evidence type="ECO:0000256" key="6">
    <source>
        <dbReference type="ARBA" id="ARBA00023136"/>
    </source>
</evidence>
<evidence type="ECO:0000256" key="2">
    <source>
        <dbReference type="ARBA" id="ARBA00022448"/>
    </source>
</evidence>
<comment type="caution">
    <text evidence="9">The sequence shown here is derived from an EMBL/GenBank/DDBJ whole genome shotgun (WGS) entry which is preliminary data.</text>
</comment>
<gene>
    <name evidence="9" type="ORF">F8153_14510</name>
</gene>
<dbReference type="GO" id="GO:0005886">
    <property type="term" value="C:plasma membrane"/>
    <property type="evidence" value="ECO:0007669"/>
    <property type="project" value="UniProtKB-SubCell"/>
</dbReference>
<feature type="transmembrane region" description="Helical" evidence="7">
    <location>
        <begin position="73"/>
        <end position="97"/>
    </location>
</feature>
<keyword evidence="3" id="KW-1003">Cell membrane</keyword>
<protein>
    <submittedName>
        <fullName evidence="9">MFS transporter</fullName>
    </submittedName>
</protein>
<keyword evidence="10" id="KW-1185">Reference proteome</keyword>
<name>A0A833HLM9_9FIRM</name>
<keyword evidence="2" id="KW-0813">Transport</keyword>
<evidence type="ECO:0000259" key="8">
    <source>
        <dbReference type="PROSITE" id="PS50850"/>
    </source>
</evidence>
<keyword evidence="4 7" id="KW-0812">Transmembrane</keyword>
<evidence type="ECO:0000256" key="7">
    <source>
        <dbReference type="SAM" id="Phobius"/>
    </source>
</evidence>
<dbReference type="Pfam" id="PF05977">
    <property type="entry name" value="MFS_3"/>
    <property type="match status" value="1"/>
</dbReference>
<feature type="transmembrane region" description="Helical" evidence="7">
    <location>
        <begin position="374"/>
        <end position="393"/>
    </location>
</feature>
<evidence type="ECO:0000256" key="1">
    <source>
        <dbReference type="ARBA" id="ARBA00004651"/>
    </source>
</evidence>
<feature type="transmembrane region" description="Helical" evidence="7">
    <location>
        <begin position="312"/>
        <end position="331"/>
    </location>
</feature>
<dbReference type="PANTHER" id="PTHR23513">
    <property type="entry name" value="INTEGRAL MEMBRANE EFFLUX PROTEIN-RELATED"/>
    <property type="match status" value="1"/>
</dbReference>
<dbReference type="CDD" id="cd06173">
    <property type="entry name" value="MFS_MefA_like"/>
    <property type="match status" value="1"/>
</dbReference>